<keyword evidence="2" id="KW-0812">Transmembrane</keyword>
<organism evidence="3 4">
    <name type="scientific">Gigaspora margarita</name>
    <dbReference type="NCBI Taxonomy" id="4874"/>
    <lineage>
        <taxon>Eukaryota</taxon>
        <taxon>Fungi</taxon>
        <taxon>Fungi incertae sedis</taxon>
        <taxon>Mucoromycota</taxon>
        <taxon>Glomeromycotina</taxon>
        <taxon>Glomeromycetes</taxon>
        <taxon>Diversisporales</taxon>
        <taxon>Gigasporaceae</taxon>
        <taxon>Gigaspora</taxon>
    </lineage>
</organism>
<reference evidence="3 4" key="1">
    <citation type="journal article" date="2019" name="Environ. Microbiol.">
        <title>At the nexus of three kingdoms: the genome of the mycorrhizal fungus Gigaspora margarita provides insights into plant, endobacterial and fungal interactions.</title>
        <authorList>
            <person name="Venice F."/>
            <person name="Ghignone S."/>
            <person name="Salvioli di Fossalunga A."/>
            <person name="Amselem J."/>
            <person name="Novero M."/>
            <person name="Xianan X."/>
            <person name="Sedzielewska Toro K."/>
            <person name="Morin E."/>
            <person name="Lipzen A."/>
            <person name="Grigoriev I.V."/>
            <person name="Henrissat B."/>
            <person name="Martin F.M."/>
            <person name="Bonfante P."/>
        </authorList>
    </citation>
    <scope>NUCLEOTIDE SEQUENCE [LARGE SCALE GENOMIC DNA]</scope>
    <source>
        <strain evidence="3 4">BEG34</strain>
    </source>
</reference>
<sequence>MDAPSGKPLSSQSLSISSSSFFPSPTIIMAVPSGSSNPSSLPTDHSITPTPFRSINTFSTSASIISSTNFNSPTESASPTHNSKTNENLPIIISITVFSTLLIGALLLAYIRTRHKRQRQHALATAIIAAEAGFDDNGNRTGDMSNMSVSPSPSPLPPPTPPSTPIPTEPSAVAISQPRSPPRYKISTLQIEPMTRRLTLNLHQKGKSIVVNDDNDANTDHVVNVVSINEDADLDSDDDDDDDDAGESGGSQKKSKKRRFKFW</sequence>
<evidence type="ECO:0000256" key="2">
    <source>
        <dbReference type="SAM" id="Phobius"/>
    </source>
</evidence>
<evidence type="ECO:0000313" key="3">
    <source>
        <dbReference type="EMBL" id="KAF0488581.1"/>
    </source>
</evidence>
<keyword evidence="2" id="KW-0472">Membrane</keyword>
<proteinExistence type="predicted"/>
<dbReference type="Proteomes" id="UP000439903">
    <property type="component" value="Unassembled WGS sequence"/>
</dbReference>
<evidence type="ECO:0000313" key="4">
    <source>
        <dbReference type="Proteomes" id="UP000439903"/>
    </source>
</evidence>
<dbReference type="OrthoDB" id="2433629at2759"/>
<accession>A0A8H4AFE7</accession>
<evidence type="ECO:0000256" key="1">
    <source>
        <dbReference type="SAM" id="MobiDB-lite"/>
    </source>
</evidence>
<comment type="caution">
    <text evidence="3">The sequence shown here is derived from an EMBL/GenBank/DDBJ whole genome shotgun (WGS) entry which is preliminary data.</text>
</comment>
<dbReference type="EMBL" id="WTPW01000682">
    <property type="protein sequence ID" value="KAF0488581.1"/>
    <property type="molecule type" value="Genomic_DNA"/>
</dbReference>
<gene>
    <name evidence="3" type="ORF">F8M41_022245</name>
</gene>
<keyword evidence="4" id="KW-1185">Reference proteome</keyword>
<feature type="compositionally biased region" description="Acidic residues" evidence="1">
    <location>
        <begin position="230"/>
        <end position="246"/>
    </location>
</feature>
<feature type="region of interest" description="Disordered" evidence="1">
    <location>
        <begin position="134"/>
        <end position="184"/>
    </location>
</feature>
<protein>
    <submittedName>
        <fullName evidence="3">Uncharacterized protein</fullName>
    </submittedName>
</protein>
<feature type="region of interest" description="Disordered" evidence="1">
    <location>
        <begin position="228"/>
        <end position="263"/>
    </location>
</feature>
<dbReference type="AlphaFoldDB" id="A0A8H4AFE7"/>
<name>A0A8H4AFE7_GIGMA</name>
<feature type="compositionally biased region" description="Basic residues" evidence="1">
    <location>
        <begin position="253"/>
        <end position="263"/>
    </location>
</feature>
<keyword evidence="2" id="KW-1133">Transmembrane helix</keyword>
<feature type="compositionally biased region" description="Pro residues" evidence="1">
    <location>
        <begin position="152"/>
        <end position="168"/>
    </location>
</feature>
<feature type="transmembrane region" description="Helical" evidence="2">
    <location>
        <begin position="89"/>
        <end position="111"/>
    </location>
</feature>